<dbReference type="GO" id="GO:0042026">
    <property type="term" value="P:protein refolding"/>
    <property type="evidence" value="ECO:0007669"/>
    <property type="project" value="TreeGrafter"/>
</dbReference>
<dbReference type="GO" id="GO:0005737">
    <property type="term" value="C:cytoplasm"/>
    <property type="evidence" value="ECO:0007669"/>
    <property type="project" value="TreeGrafter"/>
</dbReference>
<evidence type="ECO:0000256" key="1">
    <source>
        <dbReference type="PROSITE-ProRule" id="PRU00285"/>
    </source>
</evidence>
<evidence type="ECO:0000256" key="2">
    <source>
        <dbReference type="RuleBase" id="RU003616"/>
    </source>
</evidence>
<evidence type="ECO:0000313" key="5">
    <source>
        <dbReference type="EMBL" id="JAG02161.1"/>
    </source>
</evidence>
<dbReference type="SUPFAM" id="SSF49764">
    <property type="entry name" value="HSP20-like chaperones"/>
    <property type="match status" value="1"/>
</dbReference>
<dbReference type="InterPro" id="IPR008978">
    <property type="entry name" value="HSP20-like_chaperone"/>
</dbReference>
<dbReference type="PROSITE" id="PS01031">
    <property type="entry name" value="SHSP"/>
    <property type="match status" value="1"/>
</dbReference>
<dbReference type="PANTHER" id="PTHR45640">
    <property type="entry name" value="HEAT SHOCK PROTEIN HSP-12.2-RELATED"/>
    <property type="match status" value="1"/>
</dbReference>
<evidence type="ECO:0000256" key="3">
    <source>
        <dbReference type="SAM" id="MobiDB-lite"/>
    </source>
</evidence>
<evidence type="ECO:0000259" key="4">
    <source>
        <dbReference type="PROSITE" id="PS01031"/>
    </source>
</evidence>
<reference evidence="5" key="2">
    <citation type="submission" date="2014-07" db="EMBL/GenBank/DDBJ databases">
        <authorList>
            <person name="Hull J."/>
        </authorList>
    </citation>
    <scope>NUCLEOTIDE SEQUENCE</scope>
</reference>
<dbReference type="InterPro" id="IPR001436">
    <property type="entry name" value="Alpha-crystallin/sHSP_animal"/>
</dbReference>
<dbReference type="InterPro" id="IPR002068">
    <property type="entry name" value="A-crystallin/Hsp20_dom"/>
</dbReference>
<reference evidence="5" key="1">
    <citation type="journal article" date="2014" name="PLoS ONE">
        <title>Transcriptome-Based Identification of ABC Transporters in the Western Tarnished Plant Bug Lygus hesperus.</title>
        <authorList>
            <person name="Hull J.J."/>
            <person name="Chaney K."/>
            <person name="Geib S.M."/>
            <person name="Fabrick J.A."/>
            <person name="Brent C.S."/>
            <person name="Walsh D."/>
            <person name="Lavine L.C."/>
        </authorList>
    </citation>
    <scope>NUCLEOTIDE SEQUENCE</scope>
</reference>
<proteinExistence type="inferred from homology"/>
<dbReference type="GO" id="GO:0009408">
    <property type="term" value="P:response to heat"/>
    <property type="evidence" value="ECO:0007669"/>
    <property type="project" value="TreeGrafter"/>
</dbReference>
<feature type="non-terminal residue" evidence="5">
    <location>
        <position position="1"/>
    </location>
</feature>
<sequence length="180" mass="20127">RRTKSRSDEPFFAVLVVSKPFSVSCSGAAEVIPSLRAIQFWIFQFRDVDYQSRLDVGSDVRATEGSNGPSEVRPSEPLNRSEQHLIFLDVQHFQPGDLQVSLEDGYVYVRGSHPQRKDVHGWVERSFSRKVKVPSDIAPDSVESHLSSDGILTIKAENKGSSEDEGYVVPIFVEGGYRSK</sequence>
<dbReference type="Pfam" id="PF00011">
    <property type="entry name" value="HSP20"/>
    <property type="match status" value="1"/>
</dbReference>
<feature type="region of interest" description="Disordered" evidence="3">
    <location>
        <begin position="59"/>
        <end position="78"/>
    </location>
</feature>
<dbReference type="GO" id="GO:0005634">
    <property type="term" value="C:nucleus"/>
    <property type="evidence" value="ECO:0007669"/>
    <property type="project" value="TreeGrafter"/>
</dbReference>
<accession>A0A0A9W429</accession>
<name>A0A0A9W429_LYGHE</name>
<organism evidence="5">
    <name type="scientific">Lygus hesperus</name>
    <name type="common">Western plant bug</name>
    <dbReference type="NCBI Taxonomy" id="30085"/>
    <lineage>
        <taxon>Eukaryota</taxon>
        <taxon>Metazoa</taxon>
        <taxon>Ecdysozoa</taxon>
        <taxon>Arthropoda</taxon>
        <taxon>Hexapoda</taxon>
        <taxon>Insecta</taxon>
        <taxon>Pterygota</taxon>
        <taxon>Neoptera</taxon>
        <taxon>Paraneoptera</taxon>
        <taxon>Hemiptera</taxon>
        <taxon>Heteroptera</taxon>
        <taxon>Panheteroptera</taxon>
        <taxon>Cimicomorpha</taxon>
        <taxon>Miridae</taxon>
        <taxon>Mirini</taxon>
        <taxon>Lygus</taxon>
    </lineage>
</organism>
<dbReference type="PANTHER" id="PTHR45640:SF26">
    <property type="entry name" value="RE23625P"/>
    <property type="match status" value="1"/>
</dbReference>
<dbReference type="Gene3D" id="2.60.40.790">
    <property type="match status" value="1"/>
</dbReference>
<dbReference type="CDD" id="cd06526">
    <property type="entry name" value="metazoan_ACD"/>
    <property type="match status" value="1"/>
</dbReference>
<dbReference type="AlphaFoldDB" id="A0A0A9W429"/>
<dbReference type="PRINTS" id="PR00299">
    <property type="entry name" value="ACRYSTALLIN"/>
</dbReference>
<comment type="similarity">
    <text evidence="1 2">Belongs to the small heat shock protein (HSP20) family.</text>
</comment>
<protein>
    <submittedName>
        <fullName evidence="5">Protein lethal(2)essential for life</fullName>
    </submittedName>
</protein>
<dbReference type="EMBL" id="GBHO01041443">
    <property type="protein sequence ID" value="JAG02161.1"/>
    <property type="molecule type" value="Transcribed_RNA"/>
</dbReference>
<feature type="domain" description="SHSP" evidence="4">
    <location>
        <begin position="66"/>
        <end position="174"/>
    </location>
</feature>
<gene>
    <name evidence="5" type="primary">l(2)efl_4</name>
    <name evidence="5" type="ORF">CM83_66413</name>
</gene>
<dbReference type="GO" id="GO:0051082">
    <property type="term" value="F:unfolded protein binding"/>
    <property type="evidence" value="ECO:0007669"/>
    <property type="project" value="TreeGrafter"/>
</dbReference>